<sequence>MDRLIAFREGLTTWSNWVDSNVDANRTKVFFQGISPTHYEMGRPKVNLQWTNSTVSGSIYPGGPPPATTVVKDVLTTMSTRITLLDVTLLSQLRMDGHPSVYGLDGKHGNDCSHWCFAGVPDSWNELLYAILVTTD</sequence>
<reference evidence="3 4" key="1">
    <citation type="submission" date="2019-09" db="EMBL/GenBank/DDBJ databases">
        <authorList>
            <person name="Ou C."/>
        </authorList>
    </citation>
    <scope>NUCLEOTIDE SEQUENCE [LARGE SCALE GENOMIC DNA]</scope>
    <source>
        <strain evidence="3">S2</strain>
        <tissue evidence="3">Leaf</tissue>
    </source>
</reference>
<reference evidence="4" key="2">
    <citation type="submission" date="2019-10" db="EMBL/GenBank/DDBJ databases">
        <title>A de novo genome assembly of a pear dwarfing rootstock.</title>
        <authorList>
            <person name="Wang F."/>
            <person name="Wang J."/>
            <person name="Li S."/>
            <person name="Zhang Y."/>
            <person name="Fang M."/>
            <person name="Ma L."/>
            <person name="Zhao Y."/>
            <person name="Jiang S."/>
        </authorList>
    </citation>
    <scope>NUCLEOTIDE SEQUENCE [LARGE SCALE GENOMIC DNA]</scope>
</reference>
<dbReference type="Proteomes" id="UP000327157">
    <property type="component" value="Chromosome 11"/>
</dbReference>
<comment type="caution">
    <text evidence="3">The sequence shown here is derived from an EMBL/GenBank/DDBJ whole genome shotgun (WGS) entry which is preliminary data.</text>
</comment>
<reference evidence="3 4" key="3">
    <citation type="submission" date="2019-11" db="EMBL/GenBank/DDBJ databases">
        <title>A de novo genome assembly of a pear dwarfing rootstock.</title>
        <authorList>
            <person name="Wang F."/>
            <person name="Wang J."/>
            <person name="Li S."/>
            <person name="Zhang Y."/>
            <person name="Fang M."/>
            <person name="Ma L."/>
            <person name="Zhao Y."/>
            <person name="Jiang S."/>
        </authorList>
    </citation>
    <scope>NUCLEOTIDE SEQUENCE [LARGE SCALE GENOMIC DNA]</scope>
    <source>
        <strain evidence="3">S2</strain>
        <tissue evidence="3">Leaf</tissue>
    </source>
</reference>
<evidence type="ECO:0000313" key="3">
    <source>
        <dbReference type="EMBL" id="KAB2605472.1"/>
    </source>
</evidence>
<keyword evidence="4" id="KW-1185">Reference proteome</keyword>
<dbReference type="GO" id="GO:0005794">
    <property type="term" value="C:Golgi apparatus"/>
    <property type="evidence" value="ECO:0007669"/>
    <property type="project" value="TreeGrafter"/>
</dbReference>
<dbReference type="GO" id="GO:0016413">
    <property type="term" value="F:O-acetyltransferase activity"/>
    <property type="evidence" value="ECO:0007669"/>
    <property type="project" value="InterPro"/>
</dbReference>
<protein>
    <submittedName>
        <fullName evidence="3">Protein trichome birefringence-like 38</fullName>
    </submittedName>
</protein>
<dbReference type="PANTHER" id="PTHR32285:SF206">
    <property type="entry name" value="PROTEIN TRICHOME BIREFRINGENCE-LIKE 37"/>
    <property type="match status" value="1"/>
</dbReference>
<dbReference type="AlphaFoldDB" id="A0A5N5FWE2"/>
<feature type="domain" description="Trichome birefringence-like C-terminal" evidence="2">
    <location>
        <begin position="1"/>
        <end position="130"/>
    </location>
</feature>
<dbReference type="InterPro" id="IPR029962">
    <property type="entry name" value="TBL"/>
</dbReference>
<dbReference type="EMBL" id="SMOL01000559">
    <property type="protein sequence ID" value="KAB2605472.1"/>
    <property type="molecule type" value="Genomic_DNA"/>
</dbReference>
<evidence type="ECO:0000313" key="4">
    <source>
        <dbReference type="Proteomes" id="UP000327157"/>
    </source>
</evidence>
<dbReference type="Pfam" id="PF13839">
    <property type="entry name" value="PC-Esterase"/>
    <property type="match status" value="1"/>
</dbReference>
<dbReference type="OrthoDB" id="2016263at2759"/>
<comment type="similarity">
    <text evidence="1">Belongs to the PC-esterase family. TBL subfamily.</text>
</comment>
<proteinExistence type="inferred from homology"/>
<gene>
    <name evidence="3" type="ORF">D8674_005189</name>
</gene>
<evidence type="ECO:0000256" key="1">
    <source>
        <dbReference type="ARBA" id="ARBA00007727"/>
    </source>
</evidence>
<dbReference type="InterPro" id="IPR026057">
    <property type="entry name" value="TBL_C"/>
</dbReference>
<organism evidence="3 4">
    <name type="scientific">Pyrus ussuriensis x Pyrus communis</name>
    <dbReference type="NCBI Taxonomy" id="2448454"/>
    <lineage>
        <taxon>Eukaryota</taxon>
        <taxon>Viridiplantae</taxon>
        <taxon>Streptophyta</taxon>
        <taxon>Embryophyta</taxon>
        <taxon>Tracheophyta</taxon>
        <taxon>Spermatophyta</taxon>
        <taxon>Magnoliopsida</taxon>
        <taxon>eudicotyledons</taxon>
        <taxon>Gunneridae</taxon>
        <taxon>Pentapetalae</taxon>
        <taxon>rosids</taxon>
        <taxon>fabids</taxon>
        <taxon>Rosales</taxon>
        <taxon>Rosaceae</taxon>
        <taxon>Amygdaloideae</taxon>
        <taxon>Maleae</taxon>
        <taxon>Pyrus</taxon>
    </lineage>
</organism>
<dbReference type="PANTHER" id="PTHR32285">
    <property type="entry name" value="PROTEIN TRICHOME BIREFRINGENCE-LIKE 9-RELATED"/>
    <property type="match status" value="1"/>
</dbReference>
<evidence type="ECO:0000259" key="2">
    <source>
        <dbReference type="Pfam" id="PF13839"/>
    </source>
</evidence>
<accession>A0A5N5FWE2</accession>
<name>A0A5N5FWE2_9ROSA</name>